<protein>
    <submittedName>
        <fullName evidence="1">Uncharacterized protein</fullName>
    </submittedName>
</protein>
<dbReference type="InterPro" id="IPR036291">
    <property type="entry name" value="NAD(P)-bd_dom_sf"/>
</dbReference>
<dbReference type="PANTHER" id="PTHR43544">
    <property type="entry name" value="SHORT-CHAIN DEHYDROGENASE/REDUCTASE"/>
    <property type="match status" value="1"/>
</dbReference>
<dbReference type="Pfam" id="PF13561">
    <property type="entry name" value="adh_short_C2"/>
    <property type="match status" value="1"/>
</dbReference>
<dbReference type="EMBL" id="CAKLPX010000001">
    <property type="protein sequence ID" value="CAH0990991.1"/>
    <property type="molecule type" value="Genomic_DNA"/>
</dbReference>
<dbReference type="PANTHER" id="PTHR43544:SF12">
    <property type="entry name" value="NAD(P)-BINDING ROSSMANN-FOLD SUPERFAMILY PROTEIN"/>
    <property type="match status" value="1"/>
</dbReference>
<keyword evidence="2" id="KW-1185">Reference proteome</keyword>
<organism evidence="1 2">
    <name type="scientific">Sinobacterium norvegicum</name>
    <dbReference type="NCBI Taxonomy" id="1641715"/>
    <lineage>
        <taxon>Bacteria</taxon>
        <taxon>Pseudomonadati</taxon>
        <taxon>Pseudomonadota</taxon>
        <taxon>Gammaproteobacteria</taxon>
        <taxon>Cellvibrionales</taxon>
        <taxon>Spongiibacteraceae</taxon>
        <taxon>Sinobacterium</taxon>
    </lineage>
</organism>
<dbReference type="Gene3D" id="3.40.50.720">
    <property type="entry name" value="NAD(P)-binding Rossmann-like Domain"/>
    <property type="match status" value="1"/>
</dbReference>
<proteinExistence type="predicted"/>
<sequence>MINGNVLIFGSGGIGSALAKRCCQQPSVEAVTLVWQHTPPVVDEPKLTAVQADVFNEQQLGELLSLHHPDVVISTLGTLHTEEQQPEKRLADFDADWFIDSHVVNAAAAVTIAKAIDAHTRRSDRITFAALSARVGSISDNRSGGWFSYRSSKASLNMAIKTVAIEWRRTRPQHCVLLLHPGTVKTSLSAPFSHSIPAEQLFSTEQSADYLLAQLAAATPTSSGQFLAWDGRTIPW</sequence>
<reference evidence="1" key="1">
    <citation type="submission" date="2021-12" db="EMBL/GenBank/DDBJ databases">
        <authorList>
            <person name="Rodrigo-Torres L."/>
            <person name="Arahal R. D."/>
            <person name="Lucena T."/>
        </authorList>
    </citation>
    <scope>NUCLEOTIDE SEQUENCE</scope>
    <source>
        <strain evidence="1">CECT 8267</strain>
    </source>
</reference>
<evidence type="ECO:0000313" key="2">
    <source>
        <dbReference type="Proteomes" id="UP000838100"/>
    </source>
</evidence>
<comment type="caution">
    <text evidence="1">The sequence shown here is derived from an EMBL/GenBank/DDBJ whole genome shotgun (WGS) entry which is preliminary data.</text>
</comment>
<evidence type="ECO:0000313" key="1">
    <source>
        <dbReference type="EMBL" id="CAH0990991.1"/>
    </source>
</evidence>
<dbReference type="Proteomes" id="UP000838100">
    <property type="component" value="Unassembled WGS sequence"/>
</dbReference>
<dbReference type="InterPro" id="IPR051468">
    <property type="entry name" value="Fungal_SecMetab_SDRs"/>
</dbReference>
<dbReference type="RefSeq" id="WP_237443656.1">
    <property type="nucleotide sequence ID" value="NZ_CAKLPX010000001.1"/>
</dbReference>
<accession>A0ABN8EFF7</accession>
<dbReference type="SUPFAM" id="SSF51735">
    <property type="entry name" value="NAD(P)-binding Rossmann-fold domains"/>
    <property type="match status" value="1"/>
</dbReference>
<name>A0ABN8EFF7_9GAMM</name>
<gene>
    <name evidence="1" type="ORF">SIN8267_01092</name>
</gene>
<dbReference type="InterPro" id="IPR002347">
    <property type="entry name" value="SDR_fam"/>
</dbReference>